<name>A0ABT0S293_9SPHN</name>
<dbReference type="CDD" id="cd06170">
    <property type="entry name" value="LuxR_C_like"/>
    <property type="match status" value="1"/>
</dbReference>
<sequence length="99" mass="11018">MIHYGEIDDTPHLSSREREILERVACGQSAKEVAVALGIGHRTVERHIENARYKMRARNKTHMITKAVMCGELVFNSEVEVKVEANDEGPPFIAGGDSI</sequence>
<dbReference type="EMBL" id="JAMGBE010000002">
    <property type="protein sequence ID" value="MCL6729963.1"/>
    <property type="molecule type" value="Genomic_DNA"/>
</dbReference>
<proteinExistence type="predicted"/>
<evidence type="ECO:0000256" key="2">
    <source>
        <dbReference type="ARBA" id="ARBA00023125"/>
    </source>
</evidence>
<keyword evidence="3" id="KW-0804">Transcription</keyword>
<gene>
    <name evidence="5" type="ORF">LZ538_07825</name>
</gene>
<dbReference type="InterPro" id="IPR036388">
    <property type="entry name" value="WH-like_DNA-bd_sf"/>
</dbReference>
<dbReference type="Proteomes" id="UP001165342">
    <property type="component" value="Unassembled WGS sequence"/>
</dbReference>
<dbReference type="InterPro" id="IPR000792">
    <property type="entry name" value="Tscrpt_reg_LuxR_C"/>
</dbReference>
<evidence type="ECO:0000256" key="3">
    <source>
        <dbReference type="ARBA" id="ARBA00023163"/>
    </source>
</evidence>
<dbReference type="PROSITE" id="PS50043">
    <property type="entry name" value="HTH_LUXR_2"/>
    <property type="match status" value="1"/>
</dbReference>
<dbReference type="PRINTS" id="PR00038">
    <property type="entry name" value="HTHLUXR"/>
</dbReference>
<evidence type="ECO:0000259" key="4">
    <source>
        <dbReference type="PROSITE" id="PS50043"/>
    </source>
</evidence>
<accession>A0ABT0S293</accession>
<dbReference type="InterPro" id="IPR016032">
    <property type="entry name" value="Sig_transdc_resp-reg_C-effctor"/>
</dbReference>
<protein>
    <submittedName>
        <fullName evidence="5">Helix-turn-helix transcriptional regulator</fullName>
    </submittedName>
</protein>
<comment type="caution">
    <text evidence="5">The sequence shown here is derived from an EMBL/GenBank/DDBJ whole genome shotgun (WGS) entry which is preliminary data.</text>
</comment>
<dbReference type="PROSITE" id="PS00622">
    <property type="entry name" value="HTH_LUXR_1"/>
    <property type="match status" value="1"/>
</dbReference>
<evidence type="ECO:0000256" key="1">
    <source>
        <dbReference type="ARBA" id="ARBA00023015"/>
    </source>
</evidence>
<evidence type="ECO:0000313" key="5">
    <source>
        <dbReference type="EMBL" id="MCL6729963.1"/>
    </source>
</evidence>
<keyword evidence="1" id="KW-0805">Transcription regulation</keyword>
<evidence type="ECO:0000313" key="6">
    <source>
        <dbReference type="Proteomes" id="UP001165342"/>
    </source>
</evidence>
<reference evidence="5" key="1">
    <citation type="submission" date="2022-05" db="EMBL/GenBank/DDBJ databases">
        <authorList>
            <person name="Jo J.-H."/>
            <person name="Im W.-T."/>
        </authorList>
    </citation>
    <scope>NUCLEOTIDE SEQUENCE</scope>
    <source>
        <strain evidence="5">SE220</strain>
    </source>
</reference>
<dbReference type="Pfam" id="PF00196">
    <property type="entry name" value="GerE"/>
    <property type="match status" value="1"/>
</dbReference>
<keyword evidence="6" id="KW-1185">Reference proteome</keyword>
<keyword evidence="2" id="KW-0238">DNA-binding</keyword>
<dbReference type="SMART" id="SM00421">
    <property type="entry name" value="HTH_LUXR"/>
    <property type="match status" value="1"/>
</dbReference>
<organism evidence="5 6">
    <name type="scientific">Sphingomonas hankyongi</name>
    <dbReference type="NCBI Taxonomy" id="2908209"/>
    <lineage>
        <taxon>Bacteria</taxon>
        <taxon>Pseudomonadati</taxon>
        <taxon>Pseudomonadota</taxon>
        <taxon>Alphaproteobacteria</taxon>
        <taxon>Sphingomonadales</taxon>
        <taxon>Sphingomonadaceae</taxon>
        <taxon>Sphingomonas</taxon>
    </lineage>
</organism>
<dbReference type="PANTHER" id="PTHR44688:SF16">
    <property type="entry name" value="DNA-BINDING TRANSCRIPTIONAL ACTIVATOR DEVR_DOSR"/>
    <property type="match status" value="1"/>
</dbReference>
<dbReference type="RefSeq" id="WP_249831426.1">
    <property type="nucleotide sequence ID" value="NZ_JAMGBE010000002.1"/>
</dbReference>
<feature type="domain" description="HTH luxR-type" evidence="4">
    <location>
        <begin position="6"/>
        <end position="71"/>
    </location>
</feature>
<dbReference type="PANTHER" id="PTHR44688">
    <property type="entry name" value="DNA-BINDING TRANSCRIPTIONAL ACTIVATOR DEVR_DOSR"/>
    <property type="match status" value="1"/>
</dbReference>
<dbReference type="SUPFAM" id="SSF46894">
    <property type="entry name" value="C-terminal effector domain of the bipartite response regulators"/>
    <property type="match status" value="1"/>
</dbReference>
<dbReference type="Gene3D" id="1.10.10.10">
    <property type="entry name" value="Winged helix-like DNA-binding domain superfamily/Winged helix DNA-binding domain"/>
    <property type="match status" value="1"/>
</dbReference>